<evidence type="ECO:0000256" key="1">
    <source>
        <dbReference type="ARBA" id="ARBA00023002"/>
    </source>
</evidence>
<evidence type="ECO:0000313" key="4">
    <source>
        <dbReference type="EMBL" id="GME66719.1"/>
    </source>
</evidence>
<gene>
    <name evidence="4" type="ORF">Cboi02_000016800</name>
</gene>
<dbReference type="InterPro" id="IPR013121">
    <property type="entry name" value="Fe_red_NAD-bd_6"/>
</dbReference>
<evidence type="ECO:0000313" key="5">
    <source>
        <dbReference type="Proteomes" id="UP001165120"/>
    </source>
</evidence>
<dbReference type="Proteomes" id="UP001165120">
    <property type="component" value="Unassembled WGS sequence"/>
</dbReference>
<name>A0A9W6SU18_CANBO</name>
<feature type="region of interest" description="Disordered" evidence="2">
    <location>
        <begin position="77"/>
        <end position="111"/>
    </location>
</feature>
<feature type="domain" description="Ferric reductase NAD binding" evidence="3">
    <location>
        <begin position="9"/>
        <end position="160"/>
    </location>
</feature>
<dbReference type="AlphaFoldDB" id="A0A9W6SU18"/>
<accession>A0A9W6SU18</accession>
<keyword evidence="5" id="KW-1185">Reference proteome</keyword>
<keyword evidence="1" id="KW-0560">Oxidoreductase</keyword>
<organism evidence="4 5">
    <name type="scientific">Candida boidinii</name>
    <name type="common">Yeast</name>
    <dbReference type="NCBI Taxonomy" id="5477"/>
    <lineage>
        <taxon>Eukaryota</taxon>
        <taxon>Fungi</taxon>
        <taxon>Dikarya</taxon>
        <taxon>Ascomycota</taxon>
        <taxon>Saccharomycotina</taxon>
        <taxon>Pichiomycetes</taxon>
        <taxon>Pichiales</taxon>
        <taxon>Pichiaceae</taxon>
        <taxon>Ogataea</taxon>
        <taxon>Ogataea/Candida clade</taxon>
    </lineage>
</organism>
<evidence type="ECO:0000256" key="2">
    <source>
        <dbReference type="SAM" id="MobiDB-lite"/>
    </source>
</evidence>
<sequence length="174" mass="19882">MIRNLNENKDFKIKLIWLTSNKNNLFILDDLKIKGVEVFVTNETNGSSSSSGFSSINNYEIDDNNNVELQDLSNPFNEEQEIGNDNEDDEHFDIGSLEETDNSNKNSNSYSINQNKIHIGKRPNLKNKISQNLDQTIDYANKWLLSCGPQSLNQDCESIANELNSRFFSETYAM</sequence>
<dbReference type="GO" id="GO:0016491">
    <property type="term" value="F:oxidoreductase activity"/>
    <property type="evidence" value="ECO:0007669"/>
    <property type="project" value="UniProtKB-KW"/>
</dbReference>
<dbReference type="InterPro" id="IPR039261">
    <property type="entry name" value="FNR_nucleotide-bd"/>
</dbReference>
<reference evidence="4" key="1">
    <citation type="submission" date="2023-04" db="EMBL/GenBank/DDBJ databases">
        <title>Candida boidinii NBRC 10035.</title>
        <authorList>
            <person name="Ichikawa N."/>
            <person name="Sato H."/>
            <person name="Tonouchi N."/>
        </authorList>
    </citation>
    <scope>NUCLEOTIDE SEQUENCE</scope>
    <source>
        <strain evidence="4">NBRC 10035</strain>
    </source>
</reference>
<proteinExistence type="predicted"/>
<comment type="caution">
    <text evidence="4">The sequence shown here is derived from an EMBL/GenBank/DDBJ whole genome shotgun (WGS) entry which is preliminary data.</text>
</comment>
<feature type="compositionally biased region" description="Acidic residues" evidence="2">
    <location>
        <begin position="78"/>
        <end position="101"/>
    </location>
</feature>
<evidence type="ECO:0000259" key="3">
    <source>
        <dbReference type="Pfam" id="PF08030"/>
    </source>
</evidence>
<dbReference type="Pfam" id="PF08030">
    <property type="entry name" value="NAD_binding_6"/>
    <property type="match status" value="1"/>
</dbReference>
<dbReference type="Gene3D" id="3.40.50.80">
    <property type="entry name" value="Nucleotide-binding domain of ferredoxin-NADP reductase (FNR) module"/>
    <property type="match status" value="1"/>
</dbReference>
<dbReference type="EMBL" id="BSXN01000027">
    <property type="protein sequence ID" value="GME66719.1"/>
    <property type="molecule type" value="Genomic_DNA"/>
</dbReference>
<protein>
    <submittedName>
        <fullName evidence="4">Unnamed protein product</fullName>
    </submittedName>
</protein>